<name>A0A2J6SJE8_9HELO</name>
<proteinExistence type="predicted"/>
<dbReference type="Pfam" id="PF26639">
    <property type="entry name" value="Het-6_barrel"/>
    <property type="match status" value="1"/>
</dbReference>
<dbReference type="AlphaFoldDB" id="A0A2J6SJE8"/>
<keyword evidence="2" id="KW-1185">Reference proteome</keyword>
<dbReference type="EMBL" id="KZ613913">
    <property type="protein sequence ID" value="PMD50894.1"/>
    <property type="molecule type" value="Genomic_DNA"/>
</dbReference>
<gene>
    <name evidence="1" type="ORF">K444DRAFT_711190</name>
</gene>
<dbReference type="GeneID" id="36596314"/>
<dbReference type="InParanoid" id="A0A2J6SJE8"/>
<accession>A0A2J6SJE8</accession>
<reference evidence="1 2" key="1">
    <citation type="submission" date="2016-04" db="EMBL/GenBank/DDBJ databases">
        <title>A degradative enzymes factory behind the ericoid mycorrhizal symbiosis.</title>
        <authorList>
            <consortium name="DOE Joint Genome Institute"/>
            <person name="Martino E."/>
            <person name="Morin E."/>
            <person name="Grelet G."/>
            <person name="Kuo A."/>
            <person name="Kohler A."/>
            <person name="Daghino S."/>
            <person name="Barry K."/>
            <person name="Choi C."/>
            <person name="Cichocki N."/>
            <person name="Clum A."/>
            <person name="Copeland A."/>
            <person name="Hainaut M."/>
            <person name="Haridas S."/>
            <person name="Labutti K."/>
            <person name="Lindquist E."/>
            <person name="Lipzen A."/>
            <person name="Khouja H.-R."/>
            <person name="Murat C."/>
            <person name="Ohm R."/>
            <person name="Olson A."/>
            <person name="Spatafora J."/>
            <person name="Veneault-Fourrey C."/>
            <person name="Henrissat B."/>
            <person name="Grigoriev I."/>
            <person name="Martin F."/>
            <person name="Perotto S."/>
        </authorList>
    </citation>
    <scope>NUCLEOTIDE SEQUENCE [LARGE SCALE GENOMIC DNA]</scope>
    <source>
        <strain evidence="1 2">E</strain>
    </source>
</reference>
<evidence type="ECO:0000313" key="1">
    <source>
        <dbReference type="EMBL" id="PMD50894.1"/>
    </source>
</evidence>
<protein>
    <submittedName>
        <fullName evidence="1">Uncharacterized protein</fullName>
    </submittedName>
</protein>
<evidence type="ECO:0000313" key="2">
    <source>
        <dbReference type="Proteomes" id="UP000235371"/>
    </source>
</evidence>
<dbReference type="OrthoDB" id="2157530at2759"/>
<dbReference type="Proteomes" id="UP000235371">
    <property type="component" value="Unassembled WGS sequence"/>
</dbReference>
<sequence length="190" mass="21024">MQPPQLCFAADKKLIVRGFRLDTVSYVCNSNYLVFAVEPHFECGFKFAAVFEAHMNKQEPYPSGEGNLQVFARVLVMDNRTISSHPFLGRSTGREVLHDAFLKRGSWILAMGLDPLSGLRATCVLPESGNEISLHYHMALGSVSKGRSLFVAKTGYIGLRPSGVREGDQVCVLFGAQTPFIIRPQTMPMN</sequence>
<organism evidence="1 2">
    <name type="scientific">Hyaloscypha bicolor E</name>
    <dbReference type="NCBI Taxonomy" id="1095630"/>
    <lineage>
        <taxon>Eukaryota</taxon>
        <taxon>Fungi</taxon>
        <taxon>Dikarya</taxon>
        <taxon>Ascomycota</taxon>
        <taxon>Pezizomycotina</taxon>
        <taxon>Leotiomycetes</taxon>
        <taxon>Helotiales</taxon>
        <taxon>Hyaloscyphaceae</taxon>
        <taxon>Hyaloscypha</taxon>
        <taxon>Hyaloscypha bicolor</taxon>
    </lineage>
</organism>
<dbReference type="RefSeq" id="XP_024727798.1">
    <property type="nucleotide sequence ID" value="XM_024888238.1"/>
</dbReference>